<dbReference type="PANTHER" id="PTHR34830:SF1">
    <property type="entry name" value="GENE 12695-RELATED"/>
    <property type="match status" value="1"/>
</dbReference>
<feature type="region of interest" description="Disordered" evidence="1">
    <location>
        <begin position="126"/>
        <end position="163"/>
    </location>
</feature>
<protein>
    <recommendedName>
        <fullName evidence="2">DUF5580 domain-containing protein</fullName>
    </recommendedName>
</protein>
<dbReference type="PANTHER" id="PTHR34830">
    <property type="entry name" value="SIMILAR TO HYPOTHETICAL PROTEIN MGC34837"/>
    <property type="match status" value="1"/>
</dbReference>
<accession>A0AAV6PE90</accession>
<dbReference type="InterPro" id="IPR048316">
    <property type="entry name" value="DUF5580_N"/>
</dbReference>
<evidence type="ECO:0000313" key="4">
    <source>
        <dbReference type="Proteomes" id="UP000693946"/>
    </source>
</evidence>
<dbReference type="AlphaFoldDB" id="A0AAV6PE90"/>
<feature type="compositionally biased region" description="Basic and acidic residues" evidence="1">
    <location>
        <begin position="126"/>
        <end position="135"/>
    </location>
</feature>
<evidence type="ECO:0000259" key="2">
    <source>
        <dbReference type="Pfam" id="PF17743"/>
    </source>
</evidence>
<comment type="caution">
    <text evidence="3">The sequence shown here is derived from an EMBL/GenBank/DDBJ whole genome shotgun (WGS) entry which is preliminary data.</text>
</comment>
<dbReference type="Proteomes" id="UP000693946">
    <property type="component" value="Unassembled WGS sequence"/>
</dbReference>
<dbReference type="InterPro" id="IPR040774">
    <property type="entry name" value="DUF5580"/>
</dbReference>
<reference evidence="3 4" key="1">
    <citation type="journal article" date="2021" name="Sci. Rep.">
        <title>Chromosome anchoring in Senegalese sole (Solea senegalensis) reveals sex-associated markers and genome rearrangements in flatfish.</title>
        <authorList>
            <person name="Guerrero-Cozar I."/>
            <person name="Gomez-Garrido J."/>
            <person name="Berbel C."/>
            <person name="Martinez-Blanch J.F."/>
            <person name="Alioto T."/>
            <person name="Claros M.G."/>
            <person name="Gagnaire P.A."/>
            <person name="Manchado M."/>
        </authorList>
    </citation>
    <scope>NUCLEOTIDE SEQUENCE [LARGE SCALE GENOMIC DNA]</scope>
    <source>
        <strain evidence="3">Sse05_10M</strain>
    </source>
</reference>
<dbReference type="Pfam" id="PF17743">
    <property type="entry name" value="DUF5580"/>
    <property type="match status" value="1"/>
</dbReference>
<keyword evidence="4" id="KW-1185">Reference proteome</keyword>
<proteinExistence type="predicted"/>
<evidence type="ECO:0000256" key="1">
    <source>
        <dbReference type="SAM" id="MobiDB-lite"/>
    </source>
</evidence>
<evidence type="ECO:0000313" key="3">
    <source>
        <dbReference type="EMBL" id="KAG7459156.1"/>
    </source>
</evidence>
<dbReference type="EMBL" id="JAGKHQ010001249">
    <property type="protein sequence ID" value="KAG7459156.1"/>
    <property type="molecule type" value="Genomic_DNA"/>
</dbReference>
<feature type="compositionally biased region" description="Basic and acidic residues" evidence="1">
    <location>
        <begin position="143"/>
        <end position="156"/>
    </location>
</feature>
<sequence length="320" mass="36139">MPFTIRVCLLCLTDKRLRRKPWKASLLKTTVGPRNSEQIHCYEELCKPGYVTVPCPLPSQRRGHQTVKDVIMSLLYCTGGNKCVHGNCHHIAFIMAQKNTSGPNTIPRLVVKIIGSKHVKQFIHERQEDTQHAPEETAAAQGSREDSEKPPEKQDGIESVSHPRLHNRADSVLWAGINQVPDRLCVTAPSGDRSRSYIHPRTPHITGRRATAVLETTRESLEDTERCELSSAVREELCDWQISSLRSAEDEMAALDPSSSGTVHRSQITHLFLKHDVPLKLPTFSLLLHEFSDINDPVLIYYRKLLQFLEASAFSTERAR</sequence>
<feature type="domain" description="DUF5580" evidence="2">
    <location>
        <begin position="231"/>
        <end position="313"/>
    </location>
</feature>
<gene>
    <name evidence="3" type="ORF">JOB18_007797</name>
</gene>
<organism evidence="3 4">
    <name type="scientific">Solea senegalensis</name>
    <name type="common">Senegalese sole</name>
    <dbReference type="NCBI Taxonomy" id="28829"/>
    <lineage>
        <taxon>Eukaryota</taxon>
        <taxon>Metazoa</taxon>
        <taxon>Chordata</taxon>
        <taxon>Craniata</taxon>
        <taxon>Vertebrata</taxon>
        <taxon>Euteleostomi</taxon>
        <taxon>Actinopterygii</taxon>
        <taxon>Neopterygii</taxon>
        <taxon>Teleostei</taxon>
        <taxon>Neoteleostei</taxon>
        <taxon>Acanthomorphata</taxon>
        <taxon>Carangaria</taxon>
        <taxon>Pleuronectiformes</taxon>
        <taxon>Pleuronectoidei</taxon>
        <taxon>Soleidae</taxon>
        <taxon>Solea</taxon>
    </lineage>
</organism>
<name>A0AAV6PE90_SOLSE</name>